<dbReference type="SUPFAM" id="SSF54427">
    <property type="entry name" value="NTF2-like"/>
    <property type="match status" value="1"/>
</dbReference>
<dbReference type="Proteomes" id="UP000573327">
    <property type="component" value="Unassembled WGS sequence"/>
</dbReference>
<name>A0A7W7SC63_9ACTN</name>
<dbReference type="InterPro" id="IPR027843">
    <property type="entry name" value="DUF4440"/>
</dbReference>
<dbReference type="InterPro" id="IPR032710">
    <property type="entry name" value="NTF2-like_dom_sf"/>
</dbReference>
<organism evidence="2 3">
    <name type="scientific">Kitasatospora gansuensis</name>
    <dbReference type="NCBI Taxonomy" id="258050"/>
    <lineage>
        <taxon>Bacteria</taxon>
        <taxon>Bacillati</taxon>
        <taxon>Actinomycetota</taxon>
        <taxon>Actinomycetes</taxon>
        <taxon>Kitasatosporales</taxon>
        <taxon>Streptomycetaceae</taxon>
        <taxon>Kitasatospora</taxon>
    </lineage>
</organism>
<feature type="domain" description="DUF4440" evidence="1">
    <location>
        <begin position="8"/>
        <end position="110"/>
    </location>
</feature>
<comment type="caution">
    <text evidence="2">The sequence shown here is derived from an EMBL/GenBank/DDBJ whole genome shotgun (WGS) entry which is preliminary data.</text>
</comment>
<evidence type="ECO:0000313" key="3">
    <source>
        <dbReference type="Proteomes" id="UP000573327"/>
    </source>
</evidence>
<sequence length="136" mass="15320">MDQTLVDRMWEYLNAGLAMDVEALDALYDPEFENVRFDGAGLVVTLVKEQFMARFRALGAQGQRVGETLDGVSFLATTEYGDQGTIVMRRVEGGLPALYTFVWRRENGRWTTLVREFTFERDLSGLLAMVRAAAEA</sequence>
<proteinExistence type="predicted"/>
<dbReference type="Gene3D" id="3.10.450.50">
    <property type="match status" value="1"/>
</dbReference>
<keyword evidence="3" id="KW-1185">Reference proteome</keyword>
<accession>A0A7W7SC63</accession>
<dbReference type="AlphaFoldDB" id="A0A7W7SC63"/>
<dbReference type="EMBL" id="JACHJR010000001">
    <property type="protein sequence ID" value="MBB4947582.1"/>
    <property type="molecule type" value="Genomic_DNA"/>
</dbReference>
<dbReference type="RefSeq" id="WP_184915773.1">
    <property type="nucleotide sequence ID" value="NZ_JACHJR010000001.1"/>
</dbReference>
<protein>
    <recommendedName>
        <fullName evidence="1">DUF4440 domain-containing protein</fullName>
    </recommendedName>
</protein>
<evidence type="ECO:0000259" key="1">
    <source>
        <dbReference type="Pfam" id="PF14534"/>
    </source>
</evidence>
<evidence type="ECO:0000313" key="2">
    <source>
        <dbReference type="EMBL" id="MBB4947582.1"/>
    </source>
</evidence>
<dbReference type="Pfam" id="PF14534">
    <property type="entry name" value="DUF4440"/>
    <property type="match status" value="1"/>
</dbReference>
<reference evidence="2 3" key="1">
    <citation type="submission" date="2020-08" db="EMBL/GenBank/DDBJ databases">
        <title>Sequencing the genomes of 1000 actinobacteria strains.</title>
        <authorList>
            <person name="Klenk H.-P."/>
        </authorList>
    </citation>
    <scope>NUCLEOTIDE SEQUENCE [LARGE SCALE GENOMIC DNA]</scope>
    <source>
        <strain evidence="2 3">DSM 44786</strain>
    </source>
</reference>
<gene>
    <name evidence="2" type="ORF">F4556_003117</name>
</gene>